<dbReference type="PANTHER" id="PTHR46481">
    <property type="entry name" value="ZINC FINGER BED DOMAIN-CONTAINING PROTEIN 4"/>
    <property type="match status" value="1"/>
</dbReference>
<evidence type="ECO:0000256" key="5">
    <source>
        <dbReference type="ARBA" id="ARBA00023242"/>
    </source>
</evidence>
<evidence type="ECO:0000256" key="1">
    <source>
        <dbReference type="ARBA" id="ARBA00004123"/>
    </source>
</evidence>
<proteinExistence type="predicted"/>
<feature type="domain" description="HAT C-terminal dimerisation" evidence="7">
    <location>
        <begin position="681"/>
        <end position="748"/>
    </location>
</feature>
<reference evidence="8" key="1">
    <citation type="submission" date="2023-01" db="EMBL/GenBank/DDBJ databases">
        <title>The growth and conidiation of Purpureocillium lavendulum are regulated by nitrogen source and histone H3K14 acetylation.</title>
        <authorList>
            <person name="Tang P."/>
            <person name="Han J."/>
            <person name="Zhang C."/>
            <person name="Tang P."/>
            <person name="Qi F."/>
            <person name="Zhang K."/>
            <person name="Liang L."/>
        </authorList>
    </citation>
    <scope>NUCLEOTIDE SEQUENCE</scope>
    <source>
        <strain evidence="8">YMF1.00683</strain>
    </source>
</reference>
<keyword evidence="9" id="KW-1185">Reference proteome</keyword>
<dbReference type="InterPro" id="IPR012337">
    <property type="entry name" value="RNaseH-like_sf"/>
</dbReference>
<comment type="subcellular location">
    <subcellularLocation>
        <location evidence="1">Nucleus</location>
    </subcellularLocation>
</comment>
<organism evidence="8 9">
    <name type="scientific">Purpureocillium lavendulum</name>
    <dbReference type="NCBI Taxonomy" id="1247861"/>
    <lineage>
        <taxon>Eukaryota</taxon>
        <taxon>Fungi</taxon>
        <taxon>Dikarya</taxon>
        <taxon>Ascomycota</taxon>
        <taxon>Pezizomycotina</taxon>
        <taxon>Sordariomycetes</taxon>
        <taxon>Hypocreomycetidae</taxon>
        <taxon>Hypocreales</taxon>
        <taxon>Ophiocordycipitaceae</taxon>
        <taxon>Purpureocillium</taxon>
    </lineage>
</organism>
<dbReference type="GO" id="GO:0046983">
    <property type="term" value="F:protein dimerization activity"/>
    <property type="evidence" value="ECO:0007669"/>
    <property type="project" value="InterPro"/>
</dbReference>
<dbReference type="InterPro" id="IPR052035">
    <property type="entry name" value="ZnF_BED_domain_contain"/>
</dbReference>
<keyword evidence="4" id="KW-0862">Zinc</keyword>
<gene>
    <name evidence="8" type="ORF">O9K51_11085</name>
</gene>
<dbReference type="AlphaFoldDB" id="A0AB34FCF6"/>
<evidence type="ECO:0000256" key="2">
    <source>
        <dbReference type="ARBA" id="ARBA00022723"/>
    </source>
</evidence>
<dbReference type="GO" id="GO:0005634">
    <property type="term" value="C:nucleus"/>
    <property type="evidence" value="ECO:0007669"/>
    <property type="project" value="UniProtKB-SubCell"/>
</dbReference>
<feature type="compositionally biased region" description="Polar residues" evidence="6">
    <location>
        <begin position="630"/>
        <end position="639"/>
    </location>
</feature>
<dbReference type="InterPro" id="IPR008906">
    <property type="entry name" value="HATC_C_dom"/>
</dbReference>
<evidence type="ECO:0000313" key="8">
    <source>
        <dbReference type="EMBL" id="KAJ6436371.1"/>
    </source>
</evidence>
<feature type="compositionally biased region" description="Low complexity" evidence="6">
    <location>
        <begin position="10"/>
        <end position="28"/>
    </location>
</feature>
<comment type="caution">
    <text evidence="8">The sequence shown here is derived from an EMBL/GenBank/DDBJ whole genome shotgun (WGS) entry which is preliminary data.</text>
</comment>
<accession>A0AB34FCF6</accession>
<sequence>MSLHAFWGPSGSSTSRILSVTSSSRQSTDPNEPIPSTEQTPGLEQSLHRSACPPHSLSFPIDWGVLRRHDGTILKGIQYRIRDKRNVGRRVKVSWIYSYGAELEHSNDKYFLCADCHTKKRYTSQLFAAESTTAAIQHLLEFHKVKRPSNSTTGDDDIDAADAAEVFQLIMPFNEDEYKQKLIDWAIKLRLSYREVTDESTTDLLTYGKPPLARLLPTHHSTLSRWVKDSMAARLPFIIELVQSALSTINLSIDGWRAHNRREYIAVCGHFVDGQGHPRTLLLGFPRRYGGHTGDDLAALVKPVILQYGIGEKLGSFVMDNADDNDKCLEVLQRSFPSIDPQADRIRCIGHIINLVDKALLFGEGVSAWEKNLIEASEEQRVALWTLKGVIGKLHNLVVYINRNDARREQLRARMRVTKTSDGMLFVGVLPSDGGIRWNATYYMIERALKCRPAIDLYQAQWKPPDKNDKHKNDFLTEADWHELELFYRLLQPFERLTKRLQCRADGDGNEGGQGSVWQVLYAMDFLLTKLESVKEEIHAMDVDNKDELPPYYSAGVLAAWSKINTYYELTDRSPIYRMAIALHPAYQFEYFRAKWWKREDWIRTAQKELTAYYDRFAAVTVATDHVDQAETSPCSSPTLDDEFDAWGHTTDRPHRGKRRKVETEWEVWIKQVPSKDDMNVKNPLAWWVDRLHVWPILSKLALNIFSTPAMSAEPERVFSDGGELITEKRNGLGDDTVEAEMVQKNWITAKILHGIATPRGLYKLPD</sequence>
<dbReference type="GO" id="GO:0008270">
    <property type="term" value="F:zinc ion binding"/>
    <property type="evidence" value="ECO:0007669"/>
    <property type="project" value="UniProtKB-KW"/>
</dbReference>
<dbReference type="PANTHER" id="PTHR46481:SF10">
    <property type="entry name" value="ZINC FINGER BED DOMAIN-CONTAINING PROTEIN 39"/>
    <property type="match status" value="1"/>
</dbReference>
<keyword evidence="5" id="KW-0539">Nucleus</keyword>
<feature type="compositionally biased region" description="Polar residues" evidence="6">
    <location>
        <begin position="34"/>
        <end position="43"/>
    </location>
</feature>
<keyword evidence="3" id="KW-0863">Zinc-finger</keyword>
<dbReference type="Pfam" id="PF05699">
    <property type="entry name" value="Dimer_Tnp_hAT"/>
    <property type="match status" value="1"/>
</dbReference>
<evidence type="ECO:0000256" key="6">
    <source>
        <dbReference type="SAM" id="MobiDB-lite"/>
    </source>
</evidence>
<feature type="region of interest" description="Disordered" evidence="6">
    <location>
        <begin position="630"/>
        <end position="656"/>
    </location>
</feature>
<dbReference type="EMBL" id="JAQHRD010000023">
    <property type="protein sequence ID" value="KAJ6436371.1"/>
    <property type="molecule type" value="Genomic_DNA"/>
</dbReference>
<feature type="region of interest" description="Disordered" evidence="6">
    <location>
        <begin position="1"/>
        <end position="51"/>
    </location>
</feature>
<evidence type="ECO:0000256" key="3">
    <source>
        <dbReference type="ARBA" id="ARBA00022771"/>
    </source>
</evidence>
<evidence type="ECO:0000313" key="9">
    <source>
        <dbReference type="Proteomes" id="UP001163105"/>
    </source>
</evidence>
<dbReference type="Proteomes" id="UP001163105">
    <property type="component" value="Unassembled WGS sequence"/>
</dbReference>
<evidence type="ECO:0000259" key="7">
    <source>
        <dbReference type="Pfam" id="PF05699"/>
    </source>
</evidence>
<protein>
    <submittedName>
        <fullName evidence="8">Transposase-like protein</fullName>
    </submittedName>
</protein>
<name>A0AB34FCF6_9HYPO</name>
<keyword evidence="2" id="KW-0479">Metal-binding</keyword>
<dbReference type="SUPFAM" id="SSF53098">
    <property type="entry name" value="Ribonuclease H-like"/>
    <property type="match status" value="1"/>
</dbReference>
<evidence type="ECO:0000256" key="4">
    <source>
        <dbReference type="ARBA" id="ARBA00022833"/>
    </source>
</evidence>